<dbReference type="InterPro" id="IPR001164">
    <property type="entry name" value="ArfGAP_dom"/>
</dbReference>
<comment type="caution">
    <text evidence="9">The sequence shown here is derived from an EMBL/GenBank/DDBJ whole genome shotgun (WGS) entry which is preliminary data.</text>
</comment>
<evidence type="ECO:0000256" key="3">
    <source>
        <dbReference type="ARBA" id="ARBA00022833"/>
    </source>
</evidence>
<evidence type="ECO:0000256" key="5">
    <source>
        <dbReference type="PROSITE-ProRule" id="PRU00288"/>
    </source>
</evidence>
<dbReference type="PROSITE" id="PS50088">
    <property type="entry name" value="ANK_REPEAT"/>
    <property type="match status" value="1"/>
</dbReference>
<proteinExistence type="predicted"/>
<dbReference type="InterPro" id="IPR027267">
    <property type="entry name" value="AH/BAR_dom_sf"/>
</dbReference>
<dbReference type="GO" id="GO:0005096">
    <property type="term" value="F:GTPase activator activity"/>
    <property type="evidence" value="ECO:0007669"/>
    <property type="project" value="InterPro"/>
</dbReference>
<dbReference type="PROSITE" id="PS50003">
    <property type="entry name" value="PH_DOMAIN"/>
    <property type="match status" value="1"/>
</dbReference>
<dbReference type="PROSITE" id="PS50115">
    <property type="entry name" value="ARFGAP"/>
    <property type="match status" value="1"/>
</dbReference>
<dbReference type="GO" id="GO:0005737">
    <property type="term" value="C:cytoplasm"/>
    <property type="evidence" value="ECO:0007669"/>
    <property type="project" value="InterPro"/>
</dbReference>
<dbReference type="PRINTS" id="PR01415">
    <property type="entry name" value="ANKYRIN"/>
</dbReference>
<evidence type="ECO:0000256" key="4">
    <source>
        <dbReference type="PROSITE-ProRule" id="PRU00023"/>
    </source>
</evidence>
<feature type="repeat" description="ANK" evidence="4">
    <location>
        <begin position="835"/>
        <end position="869"/>
    </location>
</feature>
<dbReference type="Gene3D" id="1.20.1270.60">
    <property type="entry name" value="Arfaptin homology (AH) domain/BAR domain"/>
    <property type="match status" value="1"/>
</dbReference>
<dbReference type="SUPFAM" id="SSF48403">
    <property type="entry name" value="Ankyrin repeat"/>
    <property type="match status" value="1"/>
</dbReference>
<evidence type="ECO:0000256" key="1">
    <source>
        <dbReference type="ARBA" id="ARBA00022723"/>
    </source>
</evidence>
<dbReference type="Pfam" id="PF16746">
    <property type="entry name" value="BAR_3"/>
    <property type="match status" value="1"/>
</dbReference>
<dbReference type="GO" id="GO:0008270">
    <property type="term" value="F:zinc ion binding"/>
    <property type="evidence" value="ECO:0007669"/>
    <property type="project" value="UniProtKB-KW"/>
</dbReference>
<dbReference type="InterPro" id="IPR011993">
    <property type="entry name" value="PH-like_dom_sf"/>
</dbReference>
<keyword evidence="10" id="KW-1185">Reference proteome</keyword>
<dbReference type="PANTHER" id="PTHR23180:SF160">
    <property type="entry name" value="ADP-RIBOSYLATION FACTOR GTPASE-ACTIVATING PROTEIN EFFECTOR PROTEIN 1"/>
    <property type="match status" value="1"/>
</dbReference>
<dbReference type="InterPro" id="IPR002110">
    <property type="entry name" value="Ankyrin_rpt"/>
</dbReference>
<gene>
    <name evidence="9" type="ORF">NSK_002301</name>
</gene>
<dbReference type="PROSITE" id="PS50297">
    <property type="entry name" value="ANK_REP_REGION"/>
    <property type="match status" value="1"/>
</dbReference>
<dbReference type="InterPro" id="IPR036770">
    <property type="entry name" value="Ankyrin_rpt-contain_sf"/>
</dbReference>
<dbReference type="CDD" id="cd08204">
    <property type="entry name" value="ArfGap"/>
    <property type="match status" value="1"/>
</dbReference>
<dbReference type="Pfam" id="PF01412">
    <property type="entry name" value="ArfGap"/>
    <property type="match status" value="1"/>
</dbReference>
<dbReference type="OrthoDB" id="1638493at2759"/>
<dbReference type="InterPro" id="IPR037278">
    <property type="entry name" value="ARFGAP/RecO"/>
</dbReference>
<dbReference type="SUPFAM" id="SSF50729">
    <property type="entry name" value="PH domain-like"/>
    <property type="match status" value="1"/>
</dbReference>
<dbReference type="InterPro" id="IPR001849">
    <property type="entry name" value="PH_domain"/>
</dbReference>
<feature type="domain" description="PH" evidence="7">
    <location>
        <begin position="402"/>
        <end position="533"/>
    </location>
</feature>
<dbReference type="Gene3D" id="1.25.40.20">
    <property type="entry name" value="Ankyrin repeat-containing domain"/>
    <property type="match status" value="1"/>
</dbReference>
<keyword evidence="4" id="KW-0040">ANK repeat</keyword>
<evidence type="ECO:0000313" key="10">
    <source>
        <dbReference type="Proteomes" id="UP000355283"/>
    </source>
</evidence>
<feature type="compositionally biased region" description="Acidic residues" evidence="6">
    <location>
        <begin position="24"/>
        <end position="33"/>
    </location>
</feature>
<name>A0A4D9D8E4_9STRA</name>
<protein>
    <recommendedName>
        <fullName evidence="11">Arf-GAP domain-containing protein</fullName>
    </recommendedName>
</protein>
<evidence type="ECO:0008006" key="11">
    <source>
        <dbReference type="Google" id="ProtNLM"/>
    </source>
</evidence>
<dbReference type="Pfam" id="PF12796">
    <property type="entry name" value="Ank_2"/>
    <property type="match status" value="1"/>
</dbReference>
<keyword evidence="2 5" id="KW-0863">Zinc-finger</keyword>
<evidence type="ECO:0000256" key="2">
    <source>
        <dbReference type="ARBA" id="ARBA00022771"/>
    </source>
</evidence>
<feature type="compositionally biased region" description="Low complexity" evidence="6">
    <location>
        <begin position="546"/>
        <end position="557"/>
    </location>
</feature>
<accession>A0A4D9D8E4</accession>
<dbReference type="AlphaFoldDB" id="A0A4D9D8E4"/>
<dbReference type="InterPro" id="IPR045258">
    <property type="entry name" value="ACAP1/2/3-like"/>
</dbReference>
<feature type="region of interest" description="Disordered" evidence="6">
    <location>
        <begin position="1"/>
        <end position="47"/>
    </location>
</feature>
<dbReference type="Proteomes" id="UP000355283">
    <property type="component" value="Unassembled WGS sequence"/>
</dbReference>
<dbReference type="PRINTS" id="PR00405">
    <property type="entry name" value="REVINTRACTNG"/>
</dbReference>
<dbReference type="SMART" id="SM00233">
    <property type="entry name" value="PH"/>
    <property type="match status" value="1"/>
</dbReference>
<dbReference type="Gene3D" id="1.10.220.150">
    <property type="entry name" value="Arf GTPase activating protein"/>
    <property type="match status" value="1"/>
</dbReference>
<dbReference type="PANTHER" id="PTHR23180">
    <property type="entry name" value="CENTAURIN/ARF"/>
    <property type="match status" value="1"/>
</dbReference>
<dbReference type="Pfam" id="PF00169">
    <property type="entry name" value="PH"/>
    <property type="match status" value="1"/>
</dbReference>
<feature type="region of interest" description="Disordered" evidence="6">
    <location>
        <begin position="546"/>
        <end position="567"/>
    </location>
</feature>
<organism evidence="9 10">
    <name type="scientific">Nannochloropsis salina CCMP1776</name>
    <dbReference type="NCBI Taxonomy" id="1027361"/>
    <lineage>
        <taxon>Eukaryota</taxon>
        <taxon>Sar</taxon>
        <taxon>Stramenopiles</taxon>
        <taxon>Ochrophyta</taxon>
        <taxon>Eustigmatophyceae</taxon>
        <taxon>Eustigmatales</taxon>
        <taxon>Monodopsidaceae</taxon>
        <taxon>Microchloropsis</taxon>
        <taxon>Microchloropsis salina</taxon>
    </lineage>
</organism>
<evidence type="ECO:0000313" key="9">
    <source>
        <dbReference type="EMBL" id="TFJ86647.1"/>
    </source>
</evidence>
<dbReference type="InterPro" id="IPR038508">
    <property type="entry name" value="ArfGAP_dom_sf"/>
</dbReference>
<evidence type="ECO:0000259" key="7">
    <source>
        <dbReference type="PROSITE" id="PS50003"/>
    </source>
</evidence>
<keyword evidence="1" id="KW-0479">Metal-binding</keyword>
<evidence type="ECO:0000256" key="6">
    <source>
        <dbReference type="SAM" id="MobiDB-lite"/>
    </source>
</evidence>
<dbReference type="EMBL" id="SDOX01000008">
    <property type="protein sequence ID" value="TFJ86647.1"/>
    <property type="molecule type" value="Genomic_DNA"/>
</dbReference>
<dbReference type="SUPFAM" id="SSF103657">
    <property type="entry name" value="BAR/IMD domain-like"/>
    <property type="match status" value="1"/>
</dbReference>
<dbReference type="Gene3D" id="2.30.29.30">
    <property type="entry name" value="Pleckstrin-homology domain (PH domain)/Phosphotyrosine-binding domain (PTB)"/>
    <property type="match status" value="1"/>
</dbReference>
<dbReference type="InterPro" id="IPR004148">
    <property type="entry name" value="BAR_dom"/>
</dbReference>
<dbReference type="SMART" id="SM00105">
    <property type="entry name" value="ArfGap"/>
    <property type="match status" value="1"/>
</dbReference>
<sequence>MSTPPSEPSLPDMAEYSFLSCRDDNEEDDEMENETGKEPADGTEGDGLMEGRVLGVNGNAALCEGKEKKSWEAPPLYEQQCHAANILREEDSPFFARRVHESLADAKESASSMRELIKGIKGLCKATASISAASVSLAKINQKVADKMAQTSGHPGSMEMVPLLHRFANMLGDMACAHDTLVDALTQSFIQPVEDFCARETEKAVEHEKLYNQGKQVFTEAMGKLLRGPLKPSSKSSPASALCTRALDVGLARRHMEQARHRLAQSVEAFEIRRSLELTDGMAAVLYAYQAHSRMLSESVAFPSSCLDGIRASQALGNQTLEGAQAEWQRRSEMLEMLLPVEVMERGLDTCDEAEFAQLSRVESALITPLSSPLLDLIDRRYGVFDVQHSLRTLYQPRQAPGVHHESYLHMQVRAKGLASTTASHVWIRRWFVLEGSSLYYVRESSHDPVGESMEGSERSLVCDVVLSSIREVPLLGHGTKSLGAGNATEAQTSSAVPYCLEIFSANRKRLILQAEGPKELRAWLEAFRRRLERLLVGGGGIPPCLSPSRSSASSSPERLGSKSPGVLGGNLSPLRIASGFSRIWHSPGAWARRDGAGAGGVGTGSGEGGEITGVGRGTVDSSLDVPDAYLSVAQDKEHYPPKILQDPALKTLTQQNPLCADCEAPHPDWVSLNLGVVVCLQCSGVHRSLGVHVSKIRSLALDDVDPVDLALVSRLGNTRVNQVYEYQFPDGWRKPRPHEDRSARAQYIKAKYVWKGFTCIVSDGVGSAAGDTNGGRSEIAKAIDLGVAGKAKDDKLGNSLMLVKAVMENNVEGALEALVQGADVDWTGGTENEKGRTPLHLAARQGDEVVEAVAFLVQNGANVGLRDRDDLTALDLATQGHHALTVQYLLKF</sequence>
<dbReference type="SMART" id="SM00248">
    <property type="entry name" value="ANK"/>
    <property type="match status" value="2"/>
</dbReference>
<keyword evidence="3" id="KW-0862">Zinc</keyword>
<evidence type="ECO:0000259" key="8">
    <source>
        <dbReference type="PROSITE" id="PS50115"/>
    </source>
</evidence>
<dbReference type="SUPFAM" id="SSF57863">
    <property type="entry name" value="ArfGap/RecO-like zinc finger"/>
    <property type="match status" value="1"/>
</dbReference>
<feature type="domain" description="Arf-GAP" evidence="8">
    <location>
        <begin position="647"/>
        <end position="759"/>
    </location>
</feature>
<reference evidence="9 10" key="1">
    <citation type="submission" date="2019-01" db="EMBL/GenBank/DDBJ databases">
        <title>Nuclear Genome Assembly of the Microalgal Biofuel strain Nannochloropsis salina CCMP1776.</title>
        <authorList>
            <person name="Hovde B."/>
        </authorList>
    </citation>
    <scope>NUCLEOTIDE SEQUENCE [LARGE SCALE GENOMIC DNA]</scope>
    <source>
        <strain evidence="9 10">CCMP1776</strain>
    </source>
</reference>